<accession>A0A813IT88</accession>
<dbReference type="EMBL" id="CAJNNW010013973">
    <property type="protein sequence ID" value="CAE8656066.1"/>
    <property type="molecule type" value="Genomic_DNA"/>
</dbReference>
<dbReference type="InterPro" id="IPR027417">
    <property type="entry name" value="P-loop_NTPase"/>
</dbReference>
<dbReference type="Proteomes" id="UP000626109">
    <property type="component" value="Unassembled WGS sequence"/>
</dbReference>
<organism evidence="1 2">
    <name type="scientific">Polarella glacialis</name>
    <name type="common">Dinoflagellate</name>
    <dbReference type="NCBI Taxonomy" id="89957"/>
    <lineage>
        <taxon>Eukaryota</taxon>
        <taxon>Sar</taxon>
        <taxon>Alveolata</taxon>
        <taxon>Dinophyceae</taxon>
        <taxon>Suessiales</taxon>
        <taxon>Suessiaceae</taxon>
        <taxon>Polarella</taxon>
    </lineage>
</organism>
<sequence length="486" mass="55673">FGFAAESGNGFSSEEACGIQYGMFLHDYLNLSGIETRWEPQEHREFRVRSEVELSRRNWAWNKERPETEPEYIEMLVYQARTYLAECWAHGGRFWESEVHLADYIGNMSGDVADALFDLVIPRMKDLTTHNYLRFAMCVPEMCDSTAIRRLLIPRFLGAHLAGWDIAGQDFFLPAPSPEHAIPEELTDWANLSVDFVIAGTQRCGTASLWQNLGRHPEIGFIHGMEEDTDYFFANGVQRRMLPLKSQVVEFNGRWAASGRQRPALVGLRHVKILQYPLARLLAAQVPRLVSIVVLCDPVGRAEKEFLQECVKDENKSELVELGKKEACRQNIVDFFGTPPSWGGWGQEARDAFWRSIFVREDLAEMQRLFGRRLLAFHQDRYREDERGLFAFLAKALGATLPFPPEMDFGHYNSVRGERSDLCRNRTLVQHLKNFFQNEFQAQAHHLALAGERVPKSLALGLGRCDRAGDARGRLQECDQHTKCNF</sequence>
<dbReference type="Gene3D" id="3.40.50.300">
    <property type="entry name" value="P-loop containing nucleotide triphosphate hydrolases"/>
    <property type="match status" value="1"/>
</dbReference>
<feature type="non-terminal residue" evidence="1">
    <location>
        <position position="486"/>
    </location>
</feature>
<protein>
    <recommendedName>
        <fullName evidence="3">Sulfotransferase</fullName>
    </recommendedName>
</protein>
<evidence type="ECO:0000313" key="1">
    <source>
        <dbReference type="EMBL" id="CAE8656066.1"/>
    </source>
</evidence>
<dbReference type="SUPFAM" id="SSF52540">
    <property type="entry name" value="P-loop containing nucleoside triphosphate hydrolases"/>
    <property type="match status" value="1"/>
</dbReference>
<name>A0A813IT88_POLGL</name>
<comment type="caution">
    <text evidence="1">The sequence shown here is derived from an EMBL/GenBank/DDBJ whole genome shotgun (WGS) entry which is preliminary data.</text>
</comment>
<dbReference type="AlphaFoldDB" id="A0A813IT88"/>
<evidence type="ECO:0000313" key="2">
    <source>
        <dbReference type="Proteomes" id="UP000626109"/>
    </source>
</evidence>
<proteinExistence type="predicted"/>
<reference evidence="1" key="1">
    <citation type="submission" date="2021-02" db="EMBL/GenBank/DDBJ databases">
        <authorList>
            <person name="Dougan E. K."/>
            <person name="Rhodes N."/>
            <person name="Thang M."/>
            <person name="Chan C."/>
        </authorList>
    </citation>
    <scope>NUCLEOTIDE SEQUENCE</scope>
</reference>
<evidence type="ECO:0008006" key="3">
    <source>
        <dbReference type="Google" id="ProtNLM"/>
    </source>
</evidence>
<gene>
    <name evidence="1" type="ORF">PGLA2088_LOCUS11961</name>
</gene>